<keyword evidence="3" id="KW-1185">Reference proteome</keyword>
<protein>
    <submittedName>
        <fullName evidence="2">Uncharacterized protein</fullName>
    </submittedName>
</protein>
<gene>
    <name evidence="2" type="ORF">FNAPI_9141</name>
</gene>
<feature type="region of interest" description="Disordered" evidence="1">
    <location>
        <begin position="173"/>
        <end position="241"/>
    </location>
</feature>
<evidence type="ECO:0000313" key="3">
    <source>
        <dbReference type="Proteomes" id="UP000574317"/>
    </source>
</evidence>
<sequence>MQSPFHRLQIHHHPQSQPPSQQPSQQPSDTISTFTNRTLRNNSHKVGSSSSFAMCLTTFWKHECYFCGAVKDNASLKNPAITGNCSGCGEPVEIELEWRLWICPRCEEERATSQPKYPPRGQQQERVAVYVFQDGTEPQNQYRRQDRPQRRNEPRFQDAAQFQDAPRFQDAPAYAPFQSNAGGRRAAQQYPPQLPEQRPQHFQTGYPPRGRNEPRRQGRRESHRHDHDHDHDHDHGHHHHY</sequence>
<evidence type="ECO:0000313" key="2">
    <source>
        <dbReference type="EMBL" id="KAF5545465.1"/>
    </source>
</evidence>
<name>A0A8H5J0T7_9HYPO</name>
<feature type="region of interest" description="Disordered" evidence="1">
    <location>
        <begin position="133"/>
        <end position="157"/>
    </location>
</feature>
<feature type="region of interest" description="Disordered" evidence="1">
    <location>
        <begin position="1"/>
        <end position="31"/>
    </location>
</feature>
<evidence type="ECO:0000256" key="1">
    <source>
        <dbReference type="SAM" id="MobiDB-lite"/>
    </source>
</evidence>
<proteinExistence type="predicted"/>
<dbReference type="AlphaFoldDB" id="A0A8H5J0T7"/>
<dbReference type="Proteomes" id="UP000574317">
    <property type="component" value="Unassembled WGS sequence"/>
</dbReference>
<organism evidence="2 3">
    <name type="scientific">Fusarium napiforme</name>
    <dbReference type="NCBI Taxonomy" id="42672"/>
    <lineage>
        <taxon>Eukaryota</taxon>
        <taxon>Fungi</taxon>
        <taxon>Dikarya</taxon>
        <taxon>Ascomycota</taxon>
        <taxon>Pezizomycotina</taxon>
        <taxon>Sordariomycetes</taxon>
        <taxon>Hypocreomycetidae</taxon>
        <taxon>Hypocreales</taxon>
        <taxon>Nectriaceae</taxon>
        <taxon>Fusarium</taxon>
        <taxon>Fusarium fujikuroi species complex</taxon>
    </lineage>
</organism>
<accession>A0A8H5J0T7</accession>
<feature type="compositionally biased region" description="Basic and acidic residues" evidence="1">
    <location>
        <begin position="210"/>
        <end position="235"/>
    </location>
</feature>
<reference evidence="2 3" key="1">
    <citation type="submission" date="2020-05" db="EMBL/GenBank/DDBJ databases">
        <title>Identification and distribution of gene clusters putatively required for synthesis of sphingolipid metabolism inhibitors in phylogenetically diverse species of the filamentous fungus Fusarium.</title>
        <authorList>
            <person name="Kim H.-S."/>
            <person name="Busman M."/>
            <person name="Brown D.W."/>
            <person name="Divon H."/>
            <person name="Uhlig S."/>
            <person name="Proctor R.H."/>
        </authorList>
    </citation>
    <scope>NUCLEOTIDE SEQUENCE [LARGE SCALE GENOMIC DNA]</scope>
    <source>
        <strain evidence="2 3">NRRL 25196</strain>
    </source>
</reference>
<feature type="compositionally biased region" description="Basic and acidic residues" evidence="1">
    <location>
        <begin position="143"/>
        <end position="156"/>
    </location>
</feature>
<comment type="caution">
    <text evidence="2">The sequence shown here is derived from an EMBL/GenBank/DDBJ whole genome shotgun (WGS) entry which is preliminary data.</text>
</comment>
<dbReference type="EMBL" id="JAAOAO010000364">
    <property type="protein sequence ID" value="KAF5545465.1"/>
    <property type="molecule type" value="Genomic_DNA"/>
</dbReference>